<accession>A0AAV9MZA9</accession>
<dbReference type="InterPro" id="IPR021858">
    <property type="entry name" value="Fun_TF"/>
</dbReference>
<evidence type="ECO:0000256" key="3">
    <source>
        <dbReference type="ARBA" id="ARBA00023125"/>
    </source>
</evidence>
<feature type="compositionally biased region" description="Acidic residues" evidence="6">
    <location>
        <begin position="130"/>
        <end position="144"/>
    </location>
</feature>
<gene>
    <name evidence="8" type="ORF">LTR84_006985</name>
</gene>
<protein>
    <recommendedName>
        <fullName evidence="7">Zn(2)-C6 fungal-type domain-containing protein</fullName>
    </recommendedName>
</protein>
<feature type="compositionally biased region" description="Polar residues" evidence="6">
    <location>
        <begin position="93"/>
        <end position="125"/>
    </location>
</feature>
<proteinExistence type="predicted"/>
<dbReference type="PANTHER" id="PTHR37534">
    <property type="entry name" value="TRANSCRIPTIONAL ACTIVATOR PROTEIN UGA3"/>
    <property type="match status" value="1"/>
</dbReference>
<dbReference type="InterPro" id="IPR036864">
    <property type="entry name" value="Zn2-C6_fun-type_DNA-bd_sf"/>
</dbReference>
<dbReference type="AlphaFoldDB" id="A0AAV9MZA9"/>
<dbReference type="Pfam" id="PF11951">
    <property type="entry name" value="Fungal_trans_2"/>
    <property type="match status" value="1"/>
</dbReference>
<dbReference type="Pfam" id="PF00172">
    <property type="entry name" value="Zn_clus"/>
    <property type="match status" value="1"/>
</dbReference>
<keyword evidence="5" id="KW-0539">Nucleus</keyword>
<keyword evidence="4" id="KW-0804">Transcription</keyword>
<feature type="region of interest" description="Disordered" evidence="6">
    <location>
        <begin position="79"/>
        <end position="247"/>
    </location>
</feature>
<dbReference type="GO" id="GO:0045944">
    <property type="term" value="P:positive regulation of transcription by RNA polymerase II"/>
    <property type="evidence" value="ECO:0007669"/>
    <property type="project" value="TreeGrafter"/>
</dbReference>
<reference evidence="8 9" key="1">
    <citation type="submission" date="2023-08" db="EMBL/GenBank/DDBJ databases">
        <title>Black Yeasts Isolated from many extreme environments.</title>
        <authorList>
            <person name="Coleine C."/>
            <person name="Stajich J.E."/>
            <person name="Selbmann L."/>
        </authorList>
    </citation>
    <scope>NUCLEOTIDE SEQUENCE [LARGE SCALE GENOMIC DNA]</scope>
    <source>
        <strain evidence="8 9">CCFEE 5792</strain>
    </source>
</reference>
<evidence type="ECO:0000256" key="6">
    <source>
        <dbReference type="SAM" id="MobiDB-lite"/>
    </source>
</evidence>
<keyword evidence="9" id="KW-1185">Reference proteome</keyword>
<dbReference type="CDD" id="cd00067">
    <property type="entry name" value="GAL4"/>
    <property type="match status" value="1"/>
</dbReference>
<dbReference type="SMART" id="SM00066">
    <property type="entry name" value="GAL4"/>
    <property type="match status" value="1"/>
</dbReference>
<dbReference type="GO" id="GO:0008270">
    <property type="term" value="F:zinc ion binding"/>
    <property type="evidence" value="ECO:0007669"/>
    <property type="project" value="InterPro"/>
</dbReference>
<feature type="region of interest" description="Disordered" evidence="6">
    <location>
        <begin position="1"/>
        <end position="65"/>
    </location>
</feature>
<sequence>MAPPNPPGENNTQSTSSERDRDFAVSKRSRGKTGCLNCRRRRKKCDESKPTCQKCTTRGDSCEWDTGYTFRLSSIDTYHHPMANPRNPKAQRDSQITNVGSGNITESSQQSGTQHSDTVSQSSREPYNELSDEDAEERQTDDDNIPLAEDTRALKPSSEAVVPSSMQEGVISISPTLHQRTVPAAQTSPYQTAASGSTGGTRSALINQGDGKTNLDSFPRSVPGESTARSPIEMTATPGRKSLGPFNRGTIVPPRPAIMSSELEALDYLTIQADELNMFASPPDQAPHVQNYPWNDSDVVISPFAVESTHSAEVSGNLYPSATYQHLHTTLYNHMVETARTTTLTRQTSPDPLSQGDLLASQDALSSSVDINKIRTPAGEPSLRLQPLKHGRLTQRRQLELWRNYLDEIAPWLDMFDGDRNFQVKIPLLAKSADHLHYAVLALSARQMERKDPDKPYTESLGLYQEAIQLIVKELESLDTSTIASCVLLCVLEMMSSSPRAWGRHLSGCAMLLQAAGVNGVVGGVRQSLFWCFARMDVWGGYLQDTFTKIPTNRWFLPSGFMVDAVNHFRGISGRDSYANYAVFLCANVINVISISTGPDAGQAEQESRRGNTNSARWRALFDLLEDWYNGRPEEMQPLMAYPSTVNEPEEPFPVVLYGNSPAINGNQLYHAAAILMLQNKPKDIRLSKSPKSILWHARQICGTAVSNCDHGAWINSLQPLWIAGKIMSHETEHRVILDLLMRVERDTGWATSWRAEDLKEYWGEGQG</sequence>
<evidence type="ECO:0000313" key="9">
    <source>
        <dbReference type="Proteomes" id="UP001358417"/>
    </source>
</evidence>
<dbReference type="PROSITE" id="PS00463">
    <property type="entry name" value="ZN2_CY6_FUNGAL_1"/>
    <property type="match status" value="1"/>
</dbReference>
<dbReference type="GO" id="GO:0000976">
    <property type="term" value="F:transcription cis-regulatory region binding"/>
    <property type="evidence" value="ECO:0007669"/>
    <property type="project" value="TreeGrafter"/>
</dbReference>
<keyword evidence="2" id="KW-0805">Transcription regulation</keyword>
<dbReference type="InterPro" id="IPR001138">
    <property type="entry name" value="Zn2Cys6_DnaBD"/>
</dbReference>
<dbReference type="GO" id="GO:0000981">
    <property type="term" value="F:DNA-binding transcription factor activity, RNA polymerase II-specific"/>
    <property type="evidence" value="ECO:0007669"/>
    <property type="project" value="InterPro"/>
</dbReference>
<dbReference type="Proteomes" id="UP001358417">
    <property type="component" value="Unassembled WGS sequence"/>
</dbReference>
<organism evidence="8 9">
    <name type="scientific">Exophiala bonariae</name>
    <dbReference type="NCBI Taxonomy" id="1690606"/>
    <lineage>
        <taxon>Eukaryota</taxon>
        <taxon>Fungi</taxon>
        <taxon>Dikarya</taxon>
        <taxon>Ascomycota</taxon>
        <taxon>Pezizomycotina</taxon>
        <taxon>Eurotiomycetes</taxon>
        <taxon>Chaetothyriomycetidae</taxon>
        <taxon>Chaetothyriales</taxon>
        <taxon>Herpotrichiellaceae</taxon>
        <taxon>Exophiala</taxon>
    </lineage>
</organism>
<keyword evidence="3" id="KW-0238">DNA-binding</keyword>
<evidence type="ECO:0000313" key="8">
    <source>
        <dbReference type="EMBL" id="KAK5047043.1"/>
    </source>
</evidence>
<name>A0AAV9MZA9_9EURO</name>
<evidence type="ECO:0000256" key="2">
    <source>
        <dbReference type="ARBA" id="ARBA00023015"/>
    </source>
</evidence>
<evidence type="ECO:0000256" key="1">
    <source>
        <dbReference type="ARBA" id="ARBA00004123"/>
    </source>
</evidence>
<dbReference type="Gene3D" id="4.10.240.10">
    <property type="entry name" value="Zn(2)-C6 fungal-type DNA-binding domain"/>
    <property type="match status" value="1"/>
</dbReference>
<comment type="caution">
    <text evidence="8">The sequence shown here is derived from an EMBL/GenBank/DDBJ whole genome shotgun (WGS) entry which is preliminary data.</text>
</comment>
<evidence type="ECO:0000259" key="7">
    <source>
        <dbReference type="PROSITE" id="PS50048"/>
    </source>
</evidence>
<comment type="subcellular location">
    <subcellularLocation>
        <location evidence="1">Nucleus</location>
    </subcellularLocation>
</comment>
<dbReference type="GeneID" id="89975153"/>
<feature type="domain" description="Zn(2)-C6 fungal-type" evidence="7">
    <location>
        <begin position="34"/>
        <end position="64"/>
    </location>
</feature>
<dbReference type="PROSITE" id="PS50048">
    <property type="entry name" value="ZN2_CY6_FUNGAL_2"/>
    <property type="match status" value="1"/>
</dbReference>
<evidence type="ECO:0000256" key="4">
    <source>
        <dbReference type="ARBA" id="ARBA00023163"/>
    </source>
</evidence>
<dbReference type="RefSeq" id="XP_064702610.1">
    <property type="nucleotide sequence ID" value="XM_064850541.1"/>
</dbReference>
<evidence type="ECO:0000256" key="5">
    <source>
        <dbReference type="ARBA" id="ARBA00023242"/>
    </source>
</evidence>
<feature type="compositionally biased region" description="Polar residues" evidence="6">
    <location>
        <begin position="50"/>
        <end position="59"/>
    </location>
</feature>
<feature type="compositionally biased region" description="Polar residues" evidence="6">
    <location>
        <begin position="173"/>
        <end position="216"/>
    </location>
</feature>
<dbReference type="GO" id="GO:0005634">
    <property type="term" value="C:nucleus"/>
    <property type="evidence" value="ECO:0007669"/>
    <property type="project" value="UniProtKB-SubCell"/>
</dbReference>
<dbReference type="SUPFAM" id="SSF57701">
    <property type="entry name" value="Zn2/Cys6 DNA-binding domain"/>
    <property type="match status" value="1"/>
</dbReference>
<dbReference type="PANTHER" id="PTHR37534:SF4">
    <property type="entry name" value="ZN(II)2CYS6 TRANSCRIPTION FACTOR (EUROFUNG)"/>
    <property type="match status" value="1"/>
</dbReference>
<dbReference type="EMBL" id="JAVRRD010000027">
    <property type="protein sequence ID" value="KAK5047043.1"/>
    <property type="molecule type" value="Genomic_DNA"/>
</dbReference>
<dbReference type="CDD" id="cd12148">
    <property type="entry name" value="fungal_TF_MHR"/>
    <property type="match status" value="1"/>
</dbReference>